<organism evidence="7">
    <name type="scientific">marine metagenome</name>
    <dbReference type="NCBI Taxonomy" id="408172"/>
    <lineage>
        <taxon>unclassified sequences</taxon>
        <taxon>metagenomes</taxon>
        <taxon>ecological metagenomes</taxon>
    </lineage>
</organism>
<reference evidence="7" key="1">
    <citation type="submission" date="2018-05" db="EMBL/GenBank/DDBJ databases">
        <authorList>
            <person name="Lanie J.A."/>
            <person name="Ng W.-L."/>
            <person name="Kazmierczak K.M."/>
            <person name="Andrzejewski T.M."/>
            <person name="Davidsen T.M."/>
            <person name="Wayne K.J."/>
            <person name="Tettelin H."/>
            <person name="Glass J.I."/>
            <person name="Rusch D."/>
            <person name="Podicherti R."/>
            <person name="Tsui H.-C.T."/>
            <person name="Winkler M.E."/>
        </authorList>
    </citation>
    <scope>NUCLEOTIDE SEQUENCE</scope>
</reference>
<dbReference type="GO" id="GO:0016020">
    <property type="term" value="C:membrane"/>
    <property type="evidence" value="ECO:0007669"/>
    <property type="project" value="UniProtKB-SubCell"/>
</dbReference>
<feature type="transmembrane region" description="Helical" evidence="5">
    <location>
        <begin position="68"/>
        <end position="85"/>
    </location>
</feature>
<keyword evidence="3 5" id="KW-1133">Transmembrane helix</keyword>
<feature type="transmembrane region" description="Helical" evidence="5">
    <location>
        <begin position="158"/>
        <end position="179"/>
    </location>
</feature>
<feature type="domain" description="NnrU" evidence="6">
    <location>
        <begin position="4"/>
        <end position="182"/>
    </location>
</feature>
<evidence type="ECO:0000256" key="5">
    <source>
        <dbReference type="SAM" id="Phobius"/>
    </source>
</evidence>
<feature type="transmembrane region" description="Helical" evidence="5">
    <location>
        <begin position="97"/>
        <end position="114"/>
    </location>
</feature>
<dbReference type="EMBL" id="UINC01187444">
    <property type="protein sequence ID" value="SVE00170.1"/>
    <property type="molecule type" value="Genomic_DNA"/>
</dbReference>
<dbReference type="InterPro" id="IPR009915">
    <property type="entry name" value="NnrU_dom"/>
</dbReference>
<dbReference type="Pfam" id="PF07298">
    <property type="entry name" value="NnrU"/>
    <property type="match status" value="1"/>
</dbReference>
<dbReference type="AlphaFoldDB" id="A0A382ZXZ7"/>
<comment type="subcellular location">
    <subcellularLocation>
        <location evidence="1">Membrane</location>
        <topology evidence="1">Multi-pass membrane protein</topology>
    </subcellularLocation>
</comment>
<proteinExistence type="predicted"/>
<keyword evidence="2 5" id="KW-0812">Transmembrane</keyword>
<evidence type="ECO:0000259" key="6">
    <source>
        <dbReference type="Pfam" id="PF07298"/>
    </source>
</evidence>
<feature type="transmembrane region" description="Helical" evidence="5">
    <location>
        <begin position="6"/>
        <end position="23"/>
    </location>
</feature>
<evidence type="ECO:0000256" key="3">
    <source>
        <dbReference type="ARBA" id="ARBA00022989"/>
    </source>
</evidence>
<keyword evidence="4 5" id="KW-0472">Membrane</keyword>
<evidence type="ECO:0000256" key="2">
    <source>
        <dbReference type="ARBA" id="ARBA00022692"/>
    </source>
</evidence>
<gene>
    <name evidence="7" type="ORF">METZ01_LOCUS453024</name>
</gene>
<evidence type="ECO:0000313" key="7">
    <source>
        <dbReference type="EMBL" id="SVE00170.1"/>
    </source>
</evidence>
<sequence length="185" mass="19992">MAWLILGIVVFFAVHLLPTILPLRESAVRKLGESAYKGIYSVVAVVGLVMIIWGTATAEFVPLWEPPAWGRPTALPLVLASLILLAASHMPGNIKRITRHPMLLGIALWALAHLAANGDLASLLLFGSFLCYTLIDGLSVTTRRGQTPLEPQPIRRDLITVIAGTLVFAVLVFLHPYLFGVPAIG</sequence>
<name>A0A382ZXZ7_9ZZZZ</name>
<evidence type="ECO:0000256" key="4">
    <source>
        <dbReference type="ARBA" id="ARBA00023136"/>
    </source>
</evidence>
<evidence type="ECO:0000256" key="1">
    <source>
        <dbReference type="ARBA" id="ARBA00004141"/>
    </source>
</evidence>
<feature type="transmembrane region" description="Helical" evidence="5">
    <location>
        <begin position="35"/>
        <end position="56"/>
    </location>
</feature>
<accession>A0A382ZXZ7</accession>
<protein>
    <recommendedName>
        <fullName evidence="6">NnrU domain-containing protein</fullName>
    </recommendedName>
</protein>